<dbReference type="Proteomes" id="UP001161325">
    <property type="component" value="Unassembled WGS sequence"/>
</dbReference>
<sequence>MSSRPLVYTRTLPGGGFVAIDAEVSGSDHHVRLWVERRADEGRRAGHPPPVIAEAHADDLESAVASLRGIASDNVSVASALRRWQSDRAG</sequence>
<evidence type="ECO:0000313" key="1">
    <source>
        <dbReference type="EMBL" id="GLC25218.1"/>
    </source>
</evidence>
<dbReference type="AlphaFoldDB" id="A0AA37QED6"/>
<evidence type="ECO:0000313" key="2">
    <source>
        <dbReference type="Proteomes" id="UP001161325"/>
    </source>
</evidence>
<dbReference type="EMBL" id="BRXS01000002">
    <property type="protein sequence ID" value="GLC25218.1"/>
    <property type="molecule type" value="Genomic_DNA"/>
</dbReference>
<organism evidence="1 2">
    <name type="scientific">Roseisolibacter agri</name>
    <dbReference type="NCBI Taxonomy" id="2014610"/>
    <lineage>
        <taxon>Bacteria</taxon>
        <taxon>Pseudomonadati</taxon>
        <taxon>Gemmatimonadota</taxon>
        <taxon>Gemmatimonadia</taxon>
        <taxon>Gemmatimonadales</taxon>
        <taxon>Gemmatimonadaceae</taxon>
        <taxon>Roseisolibacter</taxon>
    </lineage>
</organism>
<accession>A0AA37QED6</accession>
<reference evidence="1" key="1">
    <citation type="submission" date="2022-08" db="EMBL/GenBank/DDBJ databases">
        <title>Draft genome sequencing of Roseisolibacter agri AW1220.</title>
        <authorList>
            <person name="Tobiishi Y."/>
            <person name="Tonouchi A."/>
        </authorList>
    </citation>
    <scope>NUCLEOTIDE SEQUENCE</scope>
    <source>
        <strain evidence="1">AW1220</strain>
    </source>
</reference>
<gene>
    <name evidence="1" type="ORF">rosag_17310</name>
</gene>
<dbReference type="RefSeq" id="WP_284349662.1">
    <property type="nucleotide sequence ID" value="NZ_BRXS01000002.1"/>
</dbReference>
<protein>
    <submittedName>
        <fullName evidence="1">Uncharacterized protein</fullName>
    </submittedName>
</protein>
<name>A0AA37QED6_9BACT</name>
<keyword evidence="2" id="KW-1185">Reference proteome</keyword>
<comment type="caution">
    <text evidence="1">The sequence shown here is derived from an EMBL/GenBank/DDBJ whole genome shotgun (WGS) entry which is preliminary data.</text>
</comment>
<proteinExistence type="predicted"/>